<keyword evidence="3" id="KW-1003">Cell membrane</keyword>
<protein>
    <submittedName>
        <fullName evidence="12">Variant surface glycoprotein 1125.1130</fullName>
    </submittedName>
</protein>
<feature type="compositionally biased region" description="Basic and acidic residues" evidence="9">
    <location>
        <begin position="115"/>
        <end position="126"/>
    </location>
</feature>
<feature type="chain" id="PRO_5012452918" evidence="10">
    <location>
        <begin position="23"/>
        <end position="473"/>
    </location>
</feature>
<keyword evidence="6" id="KW-0472">Membrane</keyword>
<dbReference type="AlphaFoldDB" id="A0A1J0R4K9"/>
<feature type="signal peptide" evidence="10">
    <location>
        <begin position="1"/>
        <end position="22"/>
    </location>
</feature>
<evidence type="ECO:0000256" key="9">
    <source>
        <dbReference type="SAM" id="MobiDB-lite"/>
    </source>
</evidence>
<dbReference type="VEuPathDB" id="TriTrypDB:Tb09.v4.0073"/>
<name>A0A1J0R4K9_9TRYP</name>
<evidence type="ECO:0000256" key="7">
    <source>
        <dbReference type="ARBA" id="ARBA00023180"/>
    </source>
</evidence>
<feature type="compositionally biased region" description="Basic and acidic residues" evidence="9">
    <location>
        <begin position="417"/>
        <end position="434"/>
    </location>
</feature>
<keyword evidence="5 10" id="KW-0732">Signal</keyword>
<evidence type="ECO:0000256" key="10">
    <source>
        <dbReference type="SAM" id="SignalP"/>
    </source>
</evidence>
<comment type="subcellular location">
    <subcellularLocation>
        <location evidence="2">Cell membrane</location>
        <topology evidence="2">Lipid-anchor</topology>
        <topology evidence="2">GPI-anchor</topology>
    </subcellularLocation>
</comment>
<sequence length="473" mass="50728">MLVRKITMFAVVAVAADAAIEAENVADFHLLCEITQAEKLPPKTAEVNDETSSIIAEINTINMSLADEAWRNLFTGDAATGNWDKKAKDYEQATFKDDWAQKWNSWNEAKANLKAKEENKEWEQRFPRPQSPTMLKNARSKLESITVEAARLEDLIKSQLQNTGAAASTMANQKVKEAIYGEGLTNYAPEKGKTLAGDGTYGQACAGGKSGKTVANDLLCICVLATAENSDECVTNSISEGWNSNPLPAIAKLIQKCPAKAGGPLTAAKLHGMISAFASRLRSHKNVASVYQHLGKMSAGTCSGATGQLCATYTSYFGDNTKGGITSIPWVKKLEEAANIISNSHNAAATTEALKAKLRALRVRAWTIYNGNEEAKSAITTTKGRDTQQLQAAAKECNKQMSNKTTCENTGKCEWEAKDGKSKTDGECEPKDGEGQSNTAAGTGKEATGTYACARHGTNEKSCLADKTDGKQS</sequence>
<dbReference type="EMBL" id="KX698767">
    <property type="protein sequence ID" value="APD72723.1"/>
    <property type="molecule type" value="Genomic_DNA"/>
</dbReference>
<feature type="region of interest" description="Disordered" evidence="9">
    <location>
        <begin position="115"/>
        <end position="137"/>
    </location>
</feature>
<evidence type="ECO:0000313" key="12">
    <source>
        <dbReference type="EMBL" id="APD72723.1"/>
    </source>
</evidence>
<evidence type="ECO:0000256" key="4">
    <source>
        <dbReference type="ARBA" id="ARBA00022622"/>
    </source>
</evidence>
<dbReference type="InterPro" id="IPR025932">
    <property type="entry name" value="Trypano_VSG_B_N_dom"/>
</dbReference>
<evidence type="ECO:0000256" key="6">
    <source>
        <dbReference type="ARBA" id="ARBA00023136"/>
    </source>
</evidence>
<feature type="domain" description="Trypanosome variant surface glycoprotein B-type N-terminal" evidence="11">
    <location>
        <begin position="8"/>
        <end position="359"/>
    </location>
</feature>
<keyword evidence="8" id="KW-0449">Lipoprotein</keyword>
<dbReference type="GO" id="GO:0098552">
    <property type="term" value="C:side of membrane"/>
    <property type="evidence" value="ECO:0007669"/>
    <property type="project" value="UniProtKB-KW"/>
</dbReference>
<proteinExistence type="predicted"/>
<evidence type="ECO:0000256" key="2">
    <source>
        <dbReference type="ARBA" id="ARBA00004609"/>
    </source>
</evidence>
<reference evidence="12" key="1">
    <citation type="submission" date="2016-08" db="EMBL/GenBank/DDBJ databases">
        <title>VSG repertoire of Trypanosoma brucei EATRO 1125.</title>
        <authorList>
            <person name="Cross G.A."/>
        </authorList>
    </citation>
    <scope>NUCLEOTIDE SEQUENCE</scope>
    <source>
        <strain evidence="12">EATRO 1125</strain>
    </source>
</reference>
<dbReference type="VEuPathDB" id="TriTrypDB:Tbg972.3.100"/>
<evidence type="ECO:0000259" key="11">
    <source>
        <dbReference type="Pfam" id="PF13206"/>
    </source>
</evidence>
<dbReference type="Pfam" id="PF13206">
    <property type="entry name" value="VSG_B"/>
    <property type="match status" value="1"/>
</dbReference>
<evidence type="ECO:0000256" key="3">
    <source>
        <dbReference type="ARBA" id="ARBA00022475"/>
    </source>
</evidence>
<dbReference type="GO" id="GO:0005886">
    <property type="term" value="C:plasma membrane"/>
    <property type="evidence" value="ECO:0007669"/>
    <property type="project" value="UniProtKB-SubCell"/>
</dbReference>
<accession>A0A1J0R4K9</accession>
<evidence type="ECO:0000256" key="8">
    <source>
        <dbReference type="ARBA" id="ARBA00023288"/>
    </source>
</evidence>
<comment type="function">
    <text evidence="1">VSG forms a coat on the surface of the parasite. The trypanosome evades the immune response of the host by expressing a series of antigenically distinct VSGs from an estimated 1000 VSG genes.</text>
</comment>
<keyword evidence="4" id="KW-0336">GPI-anchor</keyword>
<organism evidence="12">
    <name type="scientific">Trypanosoma brucei</name>
    <dbReference type="NCBI Taxonomy" id="5691"/>
    <lineage>
        <taxon>Eukaryota</taxon>
        <taxon>Discoba</taxon>
        <taxon>Euglenozoa</taxon>
        <taxon>Kinetoplastea</taxon>
        <taxon>Metakinetoplastina</taxon>
        <taxon>Trypanosomatida</taxon>
        <taxon>Trypanosomatidae</taxon>
        <taxon>Trypanosoma</taxon>
    </lineage>
</organism>
<feature type="region of interest" description="Disordered" evidence="9">
    <location>
        <begin position="417"/>
        <end position="444"/>
    </location>
</feature>
<keyword evidence="7" id="KW-0325">Glycoprotein</keyword>
<evidence type="ECO:0000256" key="1">
    <source>
        <dbReference type="ARBA" id="ARBA00002523"/>
    </source>
</evidence>
<evidence type="ECO:0000256" key="5">
    <source>
        <dbReference type="ARBA" id="ARBA00022729"/>
    </source>
</evidence>
<dbReference type="VEuPathDB" id="TriTrypDB:Tb427_000368400"/>